<feature type="non-terminal residue" evidence="6">
    <location>
        <position position="1"/>
    </location>
</feature>
<dbReference type="AlphaFoldDB" id="A0A832ZA72"/>
<evidence type="ECO:0000256" key="3">
    <source>
        <dbReference type="ARBA" id="ARBA00022989"/>
    </source>
</evidence>
<dbReference type="EMBL" id="DQUG01000073">
    <property type="protein sequence ID" value="HIP74882.1"/>
    <property type="molecule type" value="Genomic_DNA"/>
</dbReference>
<dbReference type="InterPro" id="IPR035906">
    <property type="entry name" value="MetI-like_sf"/>
</dbReference>
<comment type="subcellular location">
    <subcellularLocation>
        <location evidence="1">Membrane</location>
        <topology evidence="1">Multi-pass membrane protein</topology>
    </subcellularLocation>
</comment>
<name>A0A832ZA72_9EURY</name>
<evidence type="ECO:0000256" key="4">
    <source>
        <dbReference type="ARBA" id="ARBA00023136"/>
    </source>
</evidence>
<sequence>FNFLIVAYYPKTAQVLVMEYFNNYGLRASRPISVILILLSLGIFVVLRWLVGRSRDA</sequence>
<reference evidence="6" key="1">
    <citation type="journal article" date="2020" name="ISME J.">
        <title>Gammaproteobacteria mediating utilization of methyl-, sulfur- and petroleum organic compounds in deep ocean hydrothermal plumes.</title>
        <authorList>
            <person name="Zhou Z."/>
            <person name="Liu Y."/>
            <person name="Pan J."/>
            <person name="Cron B.R."/>
            <person name="Toner B.M."/>
            <person name="Anantharaman K."/>
            <person name="Breier J.A."/>
            <person name="Dick G.J."/>
            <person name="Li M."/>
        </authorList>
    </citation>
    <scope>NUCLEOTIDE SEQUENCE</scope>
    <source>
        <strain evidence="6">SZUA-1451</strain>
    </source>
</reference>
<evidence type="ECO:0000256" key="2">
    <source>
        <dbReference type="ARBA" id="ARBA00022692"/>
    </source>
</evidence>
<proteinExistence type="predicted"/>
<comment type="caution">
    <text evidence="6">The sequence shown here is derived from an EMBL/GenBank/DDBJ whole genome shotgun (WGS) entry which is preliminary data.</text>
</comment>
<keyword evidence="2 5" id="KW-0812">Transmembrane</keyword>
<accession>A0A832ZA72</accession>
<gene>
    <name evidence="6" type="ORF">EYH13_01770</name>
</gene>
<keyword evidence="3 5" id="KW-1133">Transmembrane helix</keyword>
<organism evidence="6 7">
    <name type="scientific">Thermococcus paralvinellae</name>
    <dbReference type="NCBI Taxonomy" id="582419"/>
    <lineage>
        <taxon>Archaea</taxon>
        <taxon>Methanobacteriati</taxon>
        <taxon>Methanobacteriota</taxon>
        <taxon>Thermococci</taxon>
        <taxon>Thermococcales</taxon>
        <taxon>Thermococcaceae</taxon>
        <taxon>Thermococcus</taxon>
    </lineage>
</organism>
<dbReference type="GO" id="GO:0016020">
    <property type="term" value="C:membrane"/>
    <property type="evidence" value="ECO:0007669"/>
    <property type="project" value="UniProtKB-SubCell"/>
</dbReference>
<evidence type="ECO:0000256" key="1">
    <source>
        <dbReference type="ARBA" id="ARBA00004141"/>
    </source>
</evidence>
<protein>
    <submittedName>
        <fullName evidence="6">Molybdenum ABC transporter permease</fullName>
    </submittedName>
</protein>
<feature type="transmembrane region" description="Helical" evidence="5">
    <location>
        <begin position="32"/>
        <end position="51"/>
    </location>
</feature>
<dbReference type="Gene3D" id="1.10.3720.10">
    <property type="entry name" value="MetI-like"/>
    <property type="match status" value="1"/>
</dbReference>
<dbReference type="Proteomes" id="UP000649326">
    <property type="component" value="Unassembled WGS sequence"/>
</dbReference>
<evidence type="ECO:0000313" key="6">
    <source>
        <dbReference type="EMBL" id="HIP74882.1"/>
    </source>
</evidence>
<keyword evidence="4 5" id="KW-0472">Membrane</keyword>
<evidence type="ECO:0000313" key="7">
    <source>
        <dbReference type="Proteomes" id="UP000649326"/>
    </source>
</evidence>
<evidence type="ECO:0000256" key="5">
    <source>
        <dbReference type="SAM" id="Phobius"/>
    </source>
</evidence>